<keyword evidence="7" id="KW-1185">Reference proteome</keyword>
<keyword evidence="2 5" id="KW-0812">Transmembrane</keyword>
<dbReference type="EMBL" id="CALNXK010000104">
    <property type="protein sequence ID" value="CAH3156336.1"/>
    <property type="molecule type" value="Genomic_DNA"/>
</dbReference>
<dbReference type="Pfam" id="PF01925">
    <property type="entry name" value="TauE"/>
    <property type="match status" value="1"/>
</dbReference>
<sequence length="512" mass="56961">LNRPGTALQVTLSFSKRTKTAMDSNNRAVNGEVAIDFKGDGIYNQRHAPHSPTLGHHAPWRSYNRENKMPEEQTMPGVNAKVKKPRRTPREWFKKYFLEGQALNATQTQALEKLDPNAPLIERILVQHRRLLGVAIPFVFYQVLWWSCAIKYDFFSLFGERYFISITMIFGSMIAGMTSEGGGAVAFPVMTLAFNIPPSIARDFSLMIQSCGMTAAAFTIFWMRVQLEWHSIIFCSIGGLIGMAIGLEFIDPNLLPPQKKIGFVSVWFSFAFALFLLNLYHKRKTYKVIPQINLWKLIVLSLTGFIGGIFSAIAGSGVDICSFSVLTLLFRVSEKTATPTSVVLMAINTVVGFYWRQVMQQAISAEAYYYLAVCVPIVVLGAPLGSVIGSHFHRQVLAGLIYLLDTVALVSALIIVPMTAALWGASAGIIAFGFIFFGLVTYAGQKIMEGVEKENQQLPKTRIETGAEEREKADEYYTNGYLAHKKRVGTGNDIDLGQTNDGYYSRGSMNML</sequence>
<dbReference type="Proteomes" id="UP001159405">
    <property type="component" value="Unassembled WGS sequence"/>
</dbReference>
<evidence type="ECO:0000256" key="5">
    <source>
        <dbReference type="SAM" id="Phobius"/>
    </source>
</evidence>
<dbReference type="PANTHER" id="PTHR31154:SF4">
    <property type="entry name" value="MEMBRANE TRANSPORTER PROTEIN"/>
    <property type="match status" value="1"/>
</dbReference>
<protein>
    <recommendedName>
        <fullName evidence="8">Membrane transporter protein</fullName>
    </recommendedName>
</protein>
<feature type="transmembrane region" description="Helical" evidence="5">
    <location>
        <begin position="164"/>
        <end position="192"/>
    </location>
</feature>
<evidence type="ECO:0000256" key="1">
    <source>
        <dbReference type="ARBA" id="ARBA00004141"/>
    </source>
</evidence>
<evidence type="ECO:0000256" key="3">
    <source>
        <dbReference type="ARBA" id="ARBA00022989"/>
    </source>
</evidence>
<feature type="transmembrane region" description="Helical" evidence="5">
    <location>
        <begin position="367"/>
        <end position="389"/>
    </location>
</feature>
<evidence type="ECO:0000313" key="6">
    <source>
        <dbReference type="EMBL" id="CAH3156336.1"/>
    </source>
</evidence>
<feature type="transmembrane region" description="Helical" evidence="5">
    <location>
        <begin position="337"/>
        <end position="355"/>
    </location>
</feature>
<proteinExistence type="predicted"/>
<feature type="transmembrane region" description="Helical" evidence="5">
    <location>
        <begin position="300"/>
        <end position="330"/>
    </location>
</feature>
<evidence type="ECO:0008006" key="8">
    <source>
        <dbReference type="Google" id="ProtNLM"/>
    </source>
</evidence>
<evidence type="ECO:0000256" key="4">
    <source>
        <dbReference type="ARBA" id="ARBA00023136"/>
    </source>
</evidence>
<accession>A0ABN8Q3N7</accession>
<feature type="non-terminal residue" evidence="6">
    <location>
        <position position="1"/>
    </location>
</feature>
<dbReference type="PANTHER" id="PTHR31154">
    <property type="entry name" value="MEMBRANE TRANSPORTER PROTEIN"/>
    <property type="match status" value="1"/>
</dbReference>
<comment type="caution">
    <text evidence="6">The sequence shown here is derived from an EMBL/GenBank/DDBJ whole genome shotgun (WGS) entry which is preliminary data.</text>
</comment>
<gene>
    <name evidence="6" type="ORF">PLOB_00001752</name>
</gene>
<feature type="transmembrane region" description="Helical" evidence="5">
    <location>
        <begin position="204"/>
        <end position="223"/>
    </location>
</feature>
<reference evidence="6 7" key="1">
    <citation type="submission" date="2022-05" db="EMBL/GenBank/DDBJ databases">
        <authorList>
            <consortium name="Genoscope - CEA"/>
            <person name="William W."/>
        </authorList>
    </citation>
    <scope>NUCLEOTIDE SEQUENCE [LARGE SCALE GENOMIC DNA]</scope>
</reference>
<comment type="subcellular location">
    <subcellularLocation>
        <location evidence="1">Membrane</location>
        <topology evidence="1">Multi-pass membrane protein</topology>
    </subcellularLocation>
</comment>
<organism evidence="6 7">
    <name type="scientific">Porites lobata</name>
    <dbReference type="NCBI Taxonomy" id="104759"/>
    <lineage>
        <taxon>Eukaryota</taxon>
        <taxon>Metazoa</taxon>
        <taxon>Cnidaria</taxon>
        <taxon>Anthozoa</taxon>
        <taxon>Hexacorallia</taxon>
        <taxon>Scleractinia</taxon>
        <taxon>Fungiina</taxon>
        <taxon>Poritidae</taxon>
        <taxon>Porites</taxon>
    </lineage>
</organism>
<keyword evidence="4 5" id="KW-0472">Membrane</keyword>
<dbReference type="InterPro" id="IPR002781">
    <property type="entry name" value="TM_pro_TauE-like"/>
</dbReference>
<feature type="transmembrane region" description="Helical" evidence="5">
    <location>
        <begin position="261"/>
        <end position="280"/>
    </location>
</feature>
<keyword evidence="3 5" id="KW-1133">Transmembrane helix</keyword>
<evidence type="ECO:0000256" key="2">
    <source>
        <dbReference type="ARBA" id="ARBA00022692"/>
    </source>
</evidence>
<name>A0ABN8Q3N7_9CNID</name>
<feature type="transmembrane region" description="Helical" evidence="5">
    <location>
        <begin position="422"/>
        <end position="443"/>
    </location>
</feature>
<feature type="transmembrane region" description="Helical" evidence="5">
    <location>
        <begin position="229"/>
        <end position="249"/>
    </location>
</feature>
<feature type="transmembrane region" description="Helical" evidence="5">
    <location>
        <begin position="131"/>
        <end position="152"/>
    </location>
</feature>
<evidence type="ECO:0000313" key="7">
    <source>
        <dbReference type="Proteomes" id="UP001159405"/>
    </source>
</evidence>
<feature type="transmembrane region" description="Helical" evidence="5">
    <location>
        <begin position="396"/>
        <end position="416"/>
    </location>
</feature>